<proteinExistence type="predicted"/>
<evidence type="ECO:0000313" key="1">
    <source>
        <dbReference type="EMBL" id="HJD53268.1"/>
    </source>
</evidence>
<accession>A0A9D2UJ18</accession>
<organism evidence="1 2">
    <name type="scientific">Candidatus Avibacteroides avistercoris</name>
    <dbReference type="NCBI Taxonomy" id="2840690"/>
    <lineage>
        <taxon>Bacteria</taxon>
        <taxon>Pseudomonadati</taxon>
        <taxon>Bacteroidota</taxon>
        <taxon>Bacteroidia</taxon>
        <taxon>Bacteroidales</taxon>
        <taxon>Bacteroidaceae</taxon>
        <taxon>Bacteroidaceae incertae sedis</taxon>
        <taxon>Candidatus Avibacteroides</taxon>
    </lineage>
</organism>
<dbReference type="PROSITE" id="PS51257">
    <property type="entry name" value="PROKAR_LIPOPROTEIN"/>
    <property type="match status" value="1"/>
</dbReference>
<sequence>MKRLSYMLLFAIAIASCERNDYTGEAIKDEAIDYEAEPMPVLISLGDAPMIESKGYGTFGDLTGQQRLDSIVWSNAEFYIYSFSKSQDCDMRINWSDSTNTAGSICLIDATRHDSATDGRGKKAKFNTADFKMLDWVEKPDSIIYYNTQDYYKSYDFFAYHIDDCPVSKIDRQRDYIDIDIEFDGTQDIMGGKAALTDAQITAINSKSNRDELLDNYYSTFSANHEISPYIRMNHYLTKVRFELYPGGDLTERGDSSACFEAYVRDISISSFGKATMTVASHDEAQYPLQLQFMEDSQRNMHLKDLYIDDNGNIADSIQFKRLDYNEADVAITDPYMRHPQAIGDYLLVAPAEQMTVNIIMFNDRNDVHYGEEPFHITLTPPDGTESFEAGKGYVVKLAIYGNQQIEAQIDIEPWVDGGSINIDPDDEINNY</sequence>
<reference evidence="1" key="2">
    <citation type="submission" date="2021-04" db="EMBL/GenBank/DDBJ databases">
        <authorList>
            <person name="Gilroy R."/>
        </authorList>
    </citation>
    <scope>NUCLEOTIDE SEQUENCE</scope>
    <source>
        <strain evidence="1">MalCec1-1739</strain>
    </source>
</reference>
<dbReference type="AlphaFoldDB" id="A0A9D2UJ18"/>
<dbReference type="Proteomes" id="UP000787625">
    <property type="component" value="Unassembled WGS sequence"/>
</dbReference>
<comment type="caution">
    <text evidence="1">The sequence shown here is derived from an EMBL/GenBank/DDBJ whole genome shotgun (WGS) entry which is preliminary data.</text>
</comment>
<evidence type="ECO:0000313" key="2">
    <source>
        <dbReference type="Proteomes" id="UP000787625"/>
    </source>
</evidence>
<name>A0A9D2UJ18_9BACT</name>
<reference evidence="1" key="1">
    <citation type="journal article" date="2021" name="PeerJ">
        <title>Extensive microbial diversity within the chicken gut microbiome revealed by metagenomics and culture.</title>
        <authorList>
            <person name="Gilroy R."/>
            <person name="Ravi A."/>
            <person name="Getino M."/>
            <person name="Pursley I."/>
            <person name="Horton D.L."/>
            <person name="Alikhan N.F."/>
            <person name="Baker D."/>
            <person name="Gharbi K."/>
            <person name="Hall N."/>
            <person name="Watson M."/>
            <person name="Adriaenssens E.M."/>
            <person name="Foster-Nyarko E."/>
            <person name="Jarju S."/>
            <person name="Secka A."/>
            <person name="Antonio M."/>
            <person name="Oren A."/>
            <person name="Chaudhuri R.R."/>
            <person name="La Ragione R."/>
            <person name="Hildebrand F."/>
            <person name="Pallen M.J."/>
        </authorList>
    </citation>
    <scope>NUCLEOTIDE SEQUENCE</scope>
    <source>
        <strain evidence="1">MalCec1-1739</strain>
    </source>
</reference>
<gene>
    <name evidence="1" type="ORF">IAA93_06050</name>
</gene>
<dbReference type="EMBL" id="DWUP01000134">
    <property type="protein sequence ID" value="HJD53268.1"/>
    <property type="molecule type" value="Genomic_DNA"/>
</dbReference>
<protein>
    <submittedName>
        <fullName evidence="1">Fimbrillin family protein</fullName>
    </submittedName>
</protein>